<organism evidence="1 2">
    <name type="scientific">Dickeya phage Luksen</name>
    <dbReference type="NCBI Taxonomy" id="2320192"/>
    <lineage>
        <taxon>Viruses</taxon>
        <taxon>Duplodnaviria</taxon>
        <taxon>Heunggongvirae</taxon>
        <taxon>Uroviricota</taxon>
        <taxon>Caudoviricetes</taxon>
        <taxon>Autographivirales</taxon>
        <taxon>Autotranscriptaviridae</taxon>
        <taxon>Studiervirinae</taxon>
        <taxon>Aarhusvirus</taxon>
        <taxon>Aarhusvirus luksen</taxon>
    </lineage>
</organism>
<proteinExistence type="predicted"/>
<accession>A0A385IG79</accession>
<dbReference type="KEGG" id="vg:55003040"/>
<dbReference type="GeneID" id="55003040"/>
<name>A0A385IG79_9CAUD</name>
<dbReference type="RefSeq" id="YP_009812008.1">
    <property type="nucleotide sequence ID" value="NC_048059.1"/>
</dbReference>
<sequence length="97" mass="11161">MKPEEILKTLCDALTEEPWISELPDELGFILVGNDDWVDEGKYQSLCSVVKHEESGLYFEATFSRHGDHWQGHETEFDGACQVEPVQVMVTQYRRVS</sequence>
<dbReference type="Proteomes" id="UP000262020">
    <property type="component" value="Segment"/>
</dbReference>
<keyword evidence="2" id="KW-1185">Reference proteome</keyword>
<protein>
    <submittedName>
        <fullName evidence="1">Uncharacterized protein</fullName>
    </submittedName>
</protein>
<evidence type="ECO:0000313" key="1">
    <source>
        <dbReference type="EMBL" id="AXY81856.1"/>
    </source>
</evidence>
<reference evidence="2" key="1">
    <citation type="submission" date="2018-08" db="EMBL/GenBank/DDBJ databases">
        <title>SRE bacteriophages.</title>
        <authorList>
            <person name="Carstens A.B."/>
            <person name="Djurhuus A.M."/>
            <person name="Kot W."/>
            <person name="Hansen L.H."/>
        </authorList>
    </citation>
    <scope>NUCLEOTIDE SEQUENCE [LARGE SCALE GENOMIC DNA]</scope>
</reference>
<dbReference type="EMBL" id="MH807815">
    <property type="protein sequence ID" value="AXY81856.1"/>
    <property type="molecule type" value="Genomic_DNA"/>
</dbReference>
<evidence type="ECO:0000313" key="2">
    <source>
        <dbReference type="Proteomes" id="UP000262020"/>
    </source>
</evidence>